<comment type="subcellular location">
    <subcellularLocation>
        <location evidence="2">Mitochondrion</location>
    </subcellularLocation>
</comment>
<dbReference type="GO" id="GO:0003887">
    <property type="term" value="F:DNA-directed DNA polymerase activity"/>
    <property type="evidence" value="ECO:0007669"/>
    <property type="project" value="UniProtKB-KW"/>
</dbReference>
<evidence type="ECO:0000256" key="12">
    <source>
        <dbReference type="ARBA" id="ARBA00022801"/>
    </source>
</evidence>
<keyword evidence="16" id="KW-0229">DNA integration</keyword>
<dbReference type="GO" id="GO:0046872">
    <property type="term" value="F:metal ion binding"/>
    <property type="evidence" value="ECO:0007669"/>
    <property type="project" value="UniProtKB-KW"/>
</dbReference>
<feature type="region of interest" description="Disordered" evidence="27">
    <location>
        <begin position="1728"/>
        <end position="1791"/>
    </location>
</feature>
<dbReference type="Pfam" id="PF25597">
    <property type="entry name" value="SH3_retrovirus"/>
    <property type="match status" value="2"/>
</dbReference>
<keyword evidence="9" id="KW-0547">Nucleotide-binding</keyword>
<keyword evidence="19" id="KW-0917">Virion maturation</keyword>
<dbReference type="Pfam" id="PF13976">
    <property type="entry name" value="gag_pre-integrs"/>
    <property type="match status" value="1"/>
</dbReference>
<evidence type="ECO:0000256" key="11">
    <source>
        <dbReference type="ARBA" id="ARBA00022759"/>
    </source>
</evidence>
<keyword evidence="3" id="KW-0815">Transposition</keyword>
<evidence type="ECO:0000256" key="25">
    <source>
        <dbReference type="ARBA" id="ARBA00049244"/>
    </source>
</evidence>
<comment type="catalytic activity">
    <reaction evidence="24">
        <text>DNA(n) + a 2'-deoxyribonucleoside 5'-triphosphate = DNA(n+1) + diphosphate</text>
        <dbReference type="Rhea" id="RHEA:22508"/>
        <dbReference type="Rhea" id="RHEA-COMP:17339"/>
        <dbReference type="Rhea" id="RHEA-COMP:17340"/>
        <dbReference type="ChEBI" id="CHEBI:33019"/>
        <dbReference type="ChEBI" id="CHEBI:61560"/>
        <dbReference type="ChEBI" id="CHEBI:173112"/>
        <dbReference type="EC" id="2.7.7.49"/>
    </reaction>
</comment>
<evidence type="ECO:0000256" key="5">
    <source>
        <dbReference type="ARBA" id="ARBA00022670"/>
    </source>
</evidence>
<dbReference type="Proteomes" id="UP000030151">
    <property type="component" value="Unassembled WGS sequence"/>
</dbReference>
<dbReference type="EMBL" id="JELW01000089">
    <property type="protein sequence ID" value="EXU95285.1"/>
    <property type="molecule type" value="Genomic_DNA"/>
</dbReference>
<dbReference type="Gene3D" id="3.30.420.10">
    <property type="entry name" value="Ribonuclease H-like superfamily/Ribonuclease H"/>
    <property type="match status" value="2"/>
</dbReference>
<name>A0A014MVQ0_9HYPO</name>
<feature type="region of interest" description="Disordered" evidence="27">
    <location>
        <begin position="966"/>
        <end position="1030"/>
    </location>
</feature>
<evidence type="ECO:0000256" key="6">
    <source>
        <dbReference type="ARBA" id="ARBA00022695"/>
    </source>
</evidence>
<evidence type="ECO:0000256" key="7">
    <source>
        <dbReference type="ARBA" id="ARBA00022722"/>
    </source>
</evidence>
<dbReference type="InterPro" id="IPR013103">
    <property type="entry name" value="RVT_2"/>
</dbReference>
<evidence type="ECO:0000256" key="15">
    <source>
        <dbReference type="ARBA" id="ARBA00022884"/>
    </source>
</evidence>
<keyword evidence="17 29" id="KW-0695">RNA-directed DNA polymerase</keyword>
<dbReference type="GO" id="GO:0005739">
    <property type="term" value="C:mitochondrion"/>
    <property type="evidence" value="ECO:0007669"/>
    <property type="project" value="UniProtKB-SubCell"/>
</dbReference>
<comment type="catalytic activity">
    <reaction evidence="25">
        <text>DNA(n) + a 2'-deoxyribonucleoside 5'-triphosphate = DNA(n+1) + diphosphate</text>
        <dbReference type="Rhea" id="RHEA:22508"/>
        <dbReference type="Rhea" id="RHEA-COMP:17339"/>
        <dbReference type="Rhea" id="RHEA-COMP:17340"/>
        <dbReference type="ChEBI" id="CHEBI:33019"/>
        <dbReference type="ChEBI" id="CHEBI:61560"/>
        <dbReference type="ChEBI" id="CHEBI:173112"/>
        <dbReference type="EC" id="2.7.7.7"/>
    </reaction>
</comment>
<keyword evidence="18" id="KW-0808">Transferase</keyword>
<dbReference type="eggNOG" id="KOG0017">
    <property type="taxonomic scope" value="Eukaryota"/>
</dbReference>
<evidence type="ECO:0000259" key="28">
    <source>
        <dbReference type="PROSITE" id="PS50994"/>
    </source>
</evidence>
<dbReference type="HOGENOM" id="CLU_226021_0_0_1"/>
<dbReference type="GO" id="GO:0004519">
    <property type="term" value="F:endonuclease activity"/>
    <property type="evidence" value="ECO:0007669"/>
    <property type="project" value="UniProtKB-KW"/>
</dbReference>
<feature type="compositionally biased region" description="Polar residues" evidence="27">
    <location>
        <begin position="1752"/>
        <end position="1761"/>
    </location>
</feature>
<protein>
    <submittedName>
        <fullName evidence="29">Reverse transcriptase domain protein</fullName>
    </submittedName>
</protein>
<feature type="region of interest" description="Disordered" evidence="27">
    <location>
        <begin position="1047"/>
        <end position="1076"/>
    </location>
</feature>
<dbReference type="PANTHER" id="PTHR42648">
    <property type="entry name" value="TRANSPOSASE, PUTATIVE-RELATED"/>
    <property type="match status" value="1"/>
</dbReference>
<feature type="compositionally biased region" description="Basic and acidic residues" evidence="27">
    <location>
        <begin position="1769"/>
        <end position="1782"/>
    </location>
</feature>
<feature type="region of interest" description="Disordered" evidence="27">
    <location>
        <begin position="489"/>
        <end position="521"/>
    </location>
</feature>
<evidence type="ECO:0000313" key="30">
    <source>
        <dbReference type="Proteomes" id="UP000030151"/>
    </source>
</evidence>
<dbReference type="GO" id="GO:0032196">
    <property type="term" value="P:transposition"/>
    <property type="evidence" value="ECO:0007669"/>
    <property type="project" value="UniProtKB-KW"/>
</dbReference>
<dbReference type="InterPro" id="IPR012337">
    <property type="entry name" value="RNaseH-like_sf"/>
</dbReference>
<evidence type="ECO:0000256" key="24">
    <source>
        <dbReference type="ARBA" id="ARBA00048173"/>
    </source>
</evidence>
<keyword evidence="21" id="KW-0496">Mitochondrion</keyword>
<keyword evidence="12" id="KW-0378">Hydrolase</keyword>
<keyword evidence="4" id="KW-1188">Viral release from host cell</keyword>
<dbReference type="InterPro" id="IPR036397">
    <property type="entry name" value="RNaseH_sf"/>
</dbReference>
<dbReference type="InterPro" id="IPR057670">
    <property type="entry name" value="SH3_retrovirus"/>
</dbReference>
<evidence type="ECO:0000256" key="14">
    <source>
        <dbReference type="ARBA" id="ARBA00022842"/>
    </source>
</evidence>
<evidence type="ECO:0000256" key="4">
    <source>
        <dbReference type="ARBA" id="ARBA00022612"/>
    </source>
</evidence>
<keyword evidence="15" id="KW-0694">RNA-binding</keyword>
<keyword evidence="8" id="KW-0479">Metal-binding</keyword>
<evidence type="ECO:0000256" key="16">
    <source>
        <dbReference type="ARBA" id="ARBA00022908"/>
    </source>
</evidence>
<feature type="region of interest" description="Disordered" evidence="27">
    <location>
        <begin position="2139"/>
        <end position="2160"/>
    </location>
</feature>
<evidence type="ECO:0000256" key="23">
    <source>
        <dbReference type="ARBA" id="ARBA00023268"/>
    </source>
</evidence>
<keyword evidence="20" id="KW-0238">DNA-binding</keyword>
<evidence type="ECO:0000256" key="3">
    <source>
        <dbReference type="ARBA" id="ARBA00022578"/>
    </source>
</evidence>
<dbReference type="InterPro" id="IPR001584">
    <property type="entry name" value="Integrase_cat-core"/>
</dbReference>
<accession>A0A014MVQ0</accession>
<feature type="region of interest" description="Disordered" evidence="27">
    <location>
        <begin position="3006"/>
        <end position="3026"/>
    </location>
</feature>
<dbReference type="InterPro" id="IPR043502">
    <property type="entry name" value="DNA/RNA_pol_sf"/>
</dbReference>
<keyword evidence="14" id="KW-0460">Magnesium</keyword>
<evidence type="ECO:0000256" key="18">
    <source>
        <dbReference type="ARBA" id="ARBA00022932"/>
    </source>
</evidence>
<feature type="coiled-coil region" evidence="26">
    <location>
        <begin position="332"/>
        <end position="362"/>
    </location>
</feature>
<dbReference type="SUPFAM" id="SSF53098">
    <property type="entry name" value="Ribonuclease H-like"/>
    <property type="match status" value="2"/>
</dbReference>
<feature type="domain" description="Integrase catalytic" evidence="28">
    <location>
        <begin position="722"/>
        <end position="895"/>
    </location>
</feature>
<dbReference type="InterPro" id="IPR039537">
    <property type="entry name" value="Retrotran_Ty1/copia-like"/>
</dbReference>
<evidence type="ECO:0000256" key="26">
    <source>
        <dbReference type="SAM" id="Coils"/>
    </source>
</evidence>
<keyword evidence="10" id="KW-0064">Aspartyl protease</keyword>
<evidence type="ECO:0000256" key="9">
    <source>
        <dbReference type="ARBA" id="ARBA00022741"/>
    </source>
</evidence>
<evidence type="ECO:0000256" key="20">
    <source>
        <dbReference type="ARBA" id="ARBA00023125"/>
    </source>
</evidence>
<keyword evidence="7" id="KW-0540">Nuclease</keyword>
<dbReference type="PROSITE" id="PS50994">
    <property type="entry name" value="INTEGRASE"/>
    <property type="match status" value="2"/>
</dbReference>
<keyword evidence="5" id="KW-0645">Protease</keyword>
<dbReference type="PANTHER" id="PTHR42648:SF11">
    <property type="entry name" value="TRANSPOSON TY4-P GAG-POL POLYPROTEIN"/>
    <property type="match status" value="1"/>
</dbReference>
<feature type="compositionally biased region" description="Polar residues" evidence="27">
    <location>
        <begin position="1060"/>
        <end position="1073"/>
    </location>
</feature>
<feature type="compositionally biased region" description="Basic and acidic residues" evidence="27">
    <location>
        <begin position="489"/>
        <end position="503"/>
    </location>
</feature>
<dbReference type="GO" id="GO:0006508">
    <property type="term" value="P:proteolysis"/>
    <property type="evidence" value="ECO:0007669"/>
    <property type="project" value="UniProtKB-KW"/>
</dbReference>
<gene>
    <name evidence="29" type="ORF">X797_011653</name>
</gene>
<dbReference type="GO" id="GO:0005524">
    <property type="term" value="F:ATP binding"/>
    <property type="evidence" value="ECO:0007669"/>
    <property type="project" value="UniProtKB-KW"/>
</dbReference>
<dbReference type="GO" id="GO:0003723">
    <property type="term" value="F:RNA binding"/>
    <property type="evidence" value="ECO:0007669"/>
    <property type="project" value="UniProtKB-KW"/>
</dbReference>
<dbReference type="Pfam" id="PF07727">
    <property type="entry name" value="RVT_2"/>
    <property type="match status" value="2"/>
</dbReference>
<keyword evidence="23" id="KW-0511">Multifunctional enzyme</keyword>
<organism evidence="29 30">
    <name type="scientific">Metarhizium robertsii</name>
    <dbReference type="NCBI Taxonomy" id="568076"/>
    <lineage>
        <taxon>Eukaryota</taxon>
        <taxon>Fungi</taxon>
        <taxon>Dikarya</taxon>
        <taxon>Ascomycota</taxon>
        <taxon>Pezizomycotina</taxon>
        <taxon>Sordariomycetes</taxon>
        <taxon>Hypocreomycetidae</taxon>
        <taxon>Hypocreales</taxon>
        <taxon>Clavicipitaceae</taxon>
        <taxon>Metarhizium</taxon>
    </lineage>
</organism>
<keyword evidence="22" id="KW-0233">DNA recombination</keyword>
<evidence type="ECO:0000256" key="22">
    <source>
        <dbReference type="ARBA" id="ARBA00023172"/>
    </source>
</evidence>
<dbReference type="GO" id="GO:0005634">
    <property type="term" value="C:nucleus"/>
    <property type="evidence" value="ECO:0007669"/>
    <property type="project" value="UniProtKB-ARBA"/>
</dbReference>
<evidence type="ECO:0000313" key="29">
    <source>
        <dbReference type="EMBL" id="EXU95285.1"/>
    </source>
</evidence>
<dbReference type="Pfam" id="PF22936">
    <property type="entry name" value="Pol_BBD"/>
    <property type="match status" value="1"/>
</dbReference>
<evidence type="ECO:0000256" key="21">
    <source>
        <dbReference type="ARBA" id="ARBA00023128"/>
    </source>
</evidence>
<comment type="function">
    <text evidence="1">The aspartyl protease (PR) mediates the proteolytic cleavages of the Gag and Gag-Pol polyproteins after assembly of the VLP.</text>
</comment>
<dbReference type="GO" id="GO:0015074">
    <property type="term" value="P:DNA integration"/>
    <property type="evidence" value="ECO:0007669"/>
    <property type="project" value="UniProtKB-KW"/>
</dbReference>
<evidence type="ECO:0000256" key="17">
    <source>
        <dbReference type="ARBA" id="ARBA00022918"/>
    </source>
</evidence>
<keyword evidence="13" id="KW-0067">ATP-binding</keyword>
<feature type="region of interest" description="Disordered" evidence="27">
    <location>
        <begin position="2342"/>
        <end position="2374"/>
    </location>
</feature>
<dbReference type="GO" id="GO:0004190">
    <property type="term" value="F:aspartic-type endopeptidase activity"/>
    <property type="evidence" value="ECO:0007669"/>
    <property type="project" value="UniProtKB-KW"/>
</dbReference>
<evidence type="ECO:0000256" key="13">
    <source>
        <dbReference type="ARBA" id="ARBA00022840"/>
    </source>
</evidence>
<dbReference type="Pfam" id="PF14223">
    <property type="entry name" value="Retrotran_gag_2"/>
    <property type="match status" value="1"/>
</dbReference>
<feature type="domain" description="Integrase catalytic" evidence="28">
    <location>
        <begin position="2046"/>
        <end position="2211"/>
    </location>
</feature>
<dbReference type="CDD" id="cd09272">
    <property type="entry name" value="RNase_HI_RT_Ty1"/>
    <property type="match status" value="2"/>
</dbReference>
<sequence length="3026" mass="343365">MPPSKTEVILTGIDNWDDWQKFVASLIDIDIWEAIKPANRTQVLLRKPRRPQVSDFNANAQTEANLSASQVNAFRLARDNWKDSSKEYEQQKTNLIKAKSVIISYVDERLGRYLDQDHDLPRWIDSLSVAVNAEQTKATDALVMEYQQIIKSFRCTDSATFADWIWKWENFLLKAARHRMLEVAGGRWLFVGLVFIFFRQESTADTERPGSMGKKDYKGTILDGRDSFDSWKMDLEDSLLNDDLMGYVTGEATPESSASSAPGEKSAADIKNISLARMKIRQSIDQIHKNSINHLIDPRAIYLSLVNRYAASNKARLRQLIRMMYDVSTQTHRTVQEKVDDLKRLRSQINNQDKDIVIHEQLLICFLQMSMDDAFDTTIEILNASTDTMTMERVQSALESKELELADVTIKGETAQFAGRRARNREDKGNNGSKTLGSGDDGKKEYLKEAGGCWCCGGMHFKHDCAIWRQTKAGKTWLASEKGKARVALEDREKANATRKLDDSGGESQKSAYLPPNAKGTTPPQWYLDSCASVHITPRRDQFISELSPVKTRVEIADGSEVRSRGKGDVRVFYISQKGRPRSTIVRGVHYIPEAASSLLSVGQLEDRGAHVVVDSPRKTVTVIRNQQEVLFAHRHKRVWRLSQTREHQALTIQEKDEDNEMAQKLTPKMSQRLLHARLGHPGKHMEGKLDALMDDLGNQPFCPPFCPSCTEAKMTRKASREPMSPVTEKLERVHMDLWGPVEPSLQGMKYMLTITDQATGRVWVYFSRDKMRIVEKIKAWIVVAEAECRQYGKSEKVIAIRFDRGKEFLNEAMKVFCSGRAIRIEPTVGYHPEGNGISERSMRTISERGAAMRHEMDLPAAYWEFSNAVAAYLRNRGVVKGMAKSPWELWRGEKPKARHLRVFGCPAWVLIPKEKRTKLDKKAWQGVFVGYKDETDKVYLVWNPADKKVHEVRFVEFDESKYMDNTVRQESPSQYDDEKEDAREQEELTDDETDAGDSAKDNITEQEAIDVEEVGGEGRDGNPTGQNTADAEEELQGDIIIVNTGEADISPPGVEERLSPSSDTNSSQPKTRSQIRREAVALKREAKQQAELERRLREEQQMAGRLKKRGENGRKERAMIARTLLQPNADIYDFDPKKLTFRQAMEGSEKDKWVGAIDEEVQNLIRRQTFSEEITEDTMQGKELVDAKLVFDHKKDKGGRILRYKARLVARGFTQKHGVNYEETFAPTIRLDAMRIILALAAKQGWRVYQMDAVAAFLAADLKEEIFMKVPTELQQHFGKYVQILKSLYGLKQAARMWYLLVSEYLKEIGFSPMAVDPTIFRHTESGVIIGVHGDDFMITGGSEVAIEKVKEKLKGRFEMKDLGEAENIIGIRIQRHKGKLTIDQSQFAKETVAQFLYDDSMKHSTPMEPEAIRKLVEEPGRPLNHDEMASFTVEACWNHWKALLRILGYVGRTTHYGITYGGNNEHAEGVEGGNIDYYSVDHNIEGHVGSAYLQNGDAFSDTDYATDPRDRKSILGFVFLVYGGAVMTYSKKMKSVARSTTEAEYVGMGEATKAALWGRRLLAELEGKGEQAVPLLLGDNKGAVQLTRGVSNTSKIKHIDIAFHHVVDEVKEGRIQVYWVPGEKASSIATLFDIARLMAKHNGNFTDNCRQAAESLVLKTKDYNQAVEQGVQQLLQLNDLSDHARLREAAIAIQGALIHTPPNATDASKEWSIGSVAVKLRTWASSALPAQPERSSSRRGTAFQADTRKSNQNGRASQSRSDRKRVRSDNQQDSNKRQELSCEACGQPRHDLSSCWSAIPELRPEGVPANHRLEGLVRKVLAADPELKAKYPLRSSTILDSGASLDISNELARFKSIRKPRAGEEHYLVAGDSEVKIEGYGRVDVPVIKPDGSIGILRIKDAAFCPTFAVNVVSFQCLYDRGIRWDTISTPTRLIHKSGTLICIVQRYYKQWVLEYQETTEASLQAAAAYMARRRRRTSQDPRAESAADGTLWHNRLGHPSPKTIEQLGKKCLGVRLKGPKTVECDHCGRGKMHRQISRRQPIRPSNPFEEVWVDWTDLTEDYQGYVRVMFITDAYSGLVFPYFLKSHGLGKENRRILRDFFNWIDAQYSFKPKTIRSDGELFSKEVRKELKLRSIQAKRSAPNTQAQNGGAERSGGAVMEKARTMRIAAHLPHNLWNDIVEAACYLRNRTPLERNKWNSPFESVFKKQPIISHLKAYGCKAFAMTADAQLKLQRKQKLEPRAHIGYLVGYQSSNIYKIWVPHNNKVILTRDVVFNESSFFENKIAQPELRQTISQLLEDIEIPEEQQVMESMLEEEEAFNHSDESDEEDILDEIVVDTSMQDEPDGEDNEDTCERSDELGYPTPPLTDPELEESPEAIFTASLPIRHRPDHPEGVDEGHNSNCCDNKVQQISANYRFHEFHPIRIETAVHGAFNAGIKFRPHKRDLPDAPKTMKDLESHPFKDQFIKAQQEHLASHGQMDSFVEVPWSRPRGQRVLSCMWVFTYKTDKHGHLQKCKARLVVCGNQQEKNALPTRATTLASMSFRALMAIAAEHDLELEQMDAVNAFVNCELDEVVYMRMPPGYERYGRVLRLKKALYGLRRSPLLWQKELTKSLQELGFQPVPQEPCIMTKGSVTVFFFVDDIIWAYRKADKDIAKEAIEGLKSRYKMTQLGEPKWFLGIHILRDRRSRTIWLTQDAYIDKIAHKFSIQLDGKVPATPIGLDELLKSEAQATKKSIEVYQQKVGSVLFAAISTRPDIAFAVSRLARHNLNPSDSHHRAADRVMQYLYSTRSFGLRLGNHTQQNSKPIETFIGSSDASFADNTEDRKSSQGYVLRLYGGPIAWKASKQTTVTTSSTEAELLAASEAAKEMIAAGRLLQSLEVKLNEPLHLEIDNRQTIRLLVEESAKLTTQLRHVDIYQHWLRQEVQNNRIEVRWVESKDMIADGMTKSLPKVRHIEFLRQLRIEDIRSRIGNEAKLEEARSKVRERLQNPDNELDLELKLGAKGGRRVPTPGGTAMNCADTEA</sequence>
<dbReference type="GO" id="GO:0006310">
    <property type="term" value="P:DNA recombination"/>
    <property type="evidence" value="ECO:0007669"/>
    <property type="project" value="UniProtKB-KW"/>
</dbReference>
<dbReference type="GO" id="GO:0003677">
    <property type="term" value="F:DNA binding"/>
    <property type="evidence" value="ECO:0007669"/>
    <property type="project" value="UniProtKB-KW"/>
</dbReference>
<feature type="compositionally biased region" description="Acidic residues" evidence="27">
    <location>
        <begin position="2342"/>
        <end position="2354"/>
    </location>
</feature>
<proteinExistence type="predicted"/>
<evidence type="ECO:0000256" key="8">
    <source>
        <dbReference type="ARBA" id="ARBA00022723"/>
    </source>
</evidence>
<evidence type="ECO:0000256" key="1">
    <source>
        <dbReference type="ARBA" id="ARBA00002180"/>
    </source>
</evidence>
<keyword evidence="18" id="KW-0239">DNA-directed DNA polymerase</keyword>
<evidence type="ECO:0000256" key="27">
    <source>
        <dbReference type="SAM" id="MobiDB-lite"/>
    </source>
</evidence>
<evidence type="ECO:0000256" key="10">
    <source>
        <dbReference type="ARBA" id="ARBA00022750"/>
    </source>
</evidence>
<feature type="region of interest" description="Disordered" evidence="27">
    <location>
        <begin position="416"/>
        <end position="441"/>
    </location>
</feature>
<comment type="caution">
    <text evidence="29">The sequence shown here is derived from an EMBL/GenBank/DDBJ whole genome shotgun (WGS) entry which is preliminary data.</text>
</comment>
<keyword evidence="6" id="KW-0548">Nucleotidyltransferase</keyword>
<dbReference type="GO" id="GO:0003964">
    <property type="term" value="F:RNA-directed DNA polymerase activity"/>
    <property type="evidence" value="ECO:0007669"/>
    <property type="project" value="UniProtKB-KW"/>
</dbReference>
<dbReference type="InterPro" id="IPR054722">
    <property type="entry name" value="PolX-like_BBD"/>
</dbReference>
<evidence type="ECO:0000256" key="19">
    <source>
        <dbReference type="ARBA" id="ARBA00023113"/>
    </source>
</evidence>
<dbReference type="OrthoDB" id="5080239at2759"/>
<dbReference type="SUPFAM" id="SSF56672">
    <property type="entry name" value="DNA/RNA polymerases"/>
    <property type="match status" value="2"/>
</dbReference>
<dbReference type="InterPro" id="IPR025724">
    <property type="entry name" value="GAG-pre-integrase_dom"/>
</dbReference>
<keyword evidence="26" id="KW-0175">Coiled coil</keyword>
<keyword evidence="11" id="KW-0255">Endonuclease</keyword>
<evidence type="ECO:0000256" key="2">
    <source>
        <dbReference type="ARBA" id="ARBA00004173"/>
    </source>
</evidence>
<reference evidence="29 30" key="1">
    <citation type="submission" date="2014-02" db="EMBL/GenBank/DDBJ databases">
        <title>The genome sequence of the entomopathogenic fungus Metarhizium robertsii ARSEF 2575.</title>
        <authorList>
            <person name="Giuliano Garisto Donzelli B."/>
            <person name="Roe B.A."/>
            <person name="Macmil S.L."/>
            <person name="Krasnoff S.B."/>
            <person name="Gibson D.M."/>
        </authorList>
    </citation>
    <scope>NUCLEOTIDE SEQUENCE [LARGE SCALE GENOMIC DNA]</scope>
    <source>
        <strain evidence="29 30">ARSEF 2575</strain>
    </source>
</reference>